<comment type="caution">
    <text evidence="3">The sequence shown here is derived from an EMBL/GenBank/DDBJ whole genome shotgun (WGS) entry which is preliminary data.</text>
</comment>
<dbReference type="Gene3D" id="3.30.230.60">
    <property type="entry name" value="Formaldehyde-activating enzyme"/>
    <property type="match status" value="1"/>
</dbReference>
<sequence length="179" mass="18988">MSKLLDGKIRIGESFVSRGANAAHTNVMLGSNTALAAAWSSILGSPKAGHVPFMCVLEPNRPVSPPTVIVNKAAIENDFHGNLLWGAVQAGVARGVTRAIADGLLTPEEAEGSVLVCAVWVNPAADDERLIFERNDTAVYEALERAIRGLHRAEENVAAIAAIHNPFFDPRDGAAEEGR</sequence>
<dbReference type="SUPFAM" id="SSF54211">
    <property type="entry name" value="Ribosomal protein S5 domain 2-like"/>
    <property type="match status" value="1"/>
</dbReference>
<keyword evidence="4" id="KW-1185">Reference proteome</keyword>
<evidence type="ECO:0000256" key="1">
    <source>
        <dbReference type="ARBA" id="ARBA00023239"/>
    </source>
</evidence>
<dbReference type="GO" id="GO:0016840">
    <property type="term" value="F:carbon-nitrogen lyase activity"/>
    <property type="evidence" value="ECO:0007669"/>
    <property type="project" value="InterPro"/>
</dbReference>
<name>A0A939MGA5_9MICO</name>
<protein>
    <submittedName>
        <fullName evidence="3">Formaldehyde-activating enzyme</fullName>
    </submittedName>
</protein>
<dbReference type="InterPro" id="IPR037075">
    <property type="entry name" value="HCHO-activating_enzyme_sf"/>
</dbReference>
<keyword evidence="1" id="KW-0456">Lyase</keyword>
<dbReference type="Pfam" id="PF08714">
    <property type="entry name" value="Fae"/>
    <property type="match status" value="1"/>
</dbReference>
<dbReference type="Proteomes" id="UP000664382">
    <property type="component" value="Unassembled WGS sequence"/>
</dbReference>
<evidence type="ECO:0000259" key="2">
    <source>
        <dbReference type="Pfam" id="PF08714"/>
    </source>
</evidence>
<organism evidence="3 4">
    <name type="scientific">Leucobacter weissii</name>
    <dbReference type="NCBI Taxonomy" id="1983706"/>
    <lineage>
        <taxon>Bacteria</taxon>
        <taxon>Bacillati</taxon>
        <taxon>Actinomycetota</taxon>
        <taxon>Actinomycetes</taxon>
        <taxon>Micrococcales</taxon>
        <taxon>Microbacteriaceae</taxon>
        <taxon>Leucobacter</taxon>
    </lineage>
</organism>
<evidence type="ECO:0000313" key="3">
    <source>
        <dbReference type="EMBL" id="MBO1900348.1"/>
    </source>
</evidence>
<gene>
    <name evidence="3" type="ORF">J4H92_00100</name>
</gene>
<feature type="domain" description="Formaldehyde-activating enzyme" evidence="2">
    <location>
        <begin position="11"/>
        <end position="167"/>
    </location>
</feature>
<accession>A0A939MGA5</accession>
<dbReference type="GO" id="GO:0016051">
    <property type="term" value="P:carbohydrate biosynthetic process"/>
    <property type="evidence" value="ECO:0007669"/>
    <property type="project" value="InterPro"/>
</dbReference>
<dbReference type="RefSeq" id="WP_208094996.1">
    <property type="nucleotide sequence ID" value="NZ_JAGDYM010000001.1"/>
</dbReference>
<evidence type="ECO:0000313" key="4">
    <source>
        <dbReference type="Proteomes" id="UP000664382"/>
    </source>
</evidence>
<reference evidence="3" key="1">
    <citation type="submission" date="2021-03" db="EMBL/GenBank/DDBJ databases">
        <title>Leucobacter chromiisoli sp. nov., isolated from chromium-containing soil of chemical plant.</title>
        <authorList>
            <person name="Xu Z."/>
        </authorList>
    </citation>
    <scope>NUCLEOTIDE SEQUENCE</scope>
    <source>
        <strain evidence="3">S27</strain>
    </source>
</reference>
<dbReference type="AlphaFoldDB" id="A0A939MGA5"/>
<dbReference type="EMBL" id="JAGDYM010000001">
    <property type="protein sequence ID" value="MBO1900348.1"/>
    <property type="molecule type" value="Genomic_DNA"/>
</dbReference>
<dbReference type="InterPro" id="IPR020568">
    <property type="entry name" value="Ribosomal_Su5_D2-typ_SF"/>
</dbReference>
<proteinExistence type="predicted"/>
<dbReference type="InterPro" id="IPR014826">
    <property type="entry name" value="HCHO-activating_enzyme"/>
</dbReference>